<gene>
    <name evidence="2" type="ORF">HAX54_013328</name>
</gene>
<name>A0ABS8RJ57_DATST</name>
<feature type="signal peptide" evidence="1">
    <location>
        <begin position="1"/>
        <end position="16"/>
    </location>
</feature>
<dbReference type="Proteomes" id="UP000823775">
    <property type="component" value="Unassembled WGS sequence"/>
</dbReference>
<evidence type="ECO:0000313" key="3">
    <source>
        <dbReference type="Proteomes" id="UP000823775"/>
    </source>
</evidence>
<protein>
    <submittedName>
        <fullName evidence="2">Uncharacterized protein</fullName>
    </submittedName>
</protein>
<reference evidence="2 3" key="1">
    <citation type="journal article" date="2021" name="BMC Genomics">
        <title>Datura genome reveals duplications of psychoactive alkaloid biosynthetic genes and high mutation rate following tissue culture.</title>
        <authorList>
            <person name="Rajewski A."/>
            <person name="Carter-House D."/>
            <person name="Stajich J."/>
            <person name="Litt A."/>
        </authorList>
    </citation>
    <scope>NUCLEOTIDE SEQUENCE [LARGE SCALE GENOMIC DNA]</scope>
    <source>
        <strain evidence="2">AR-01</strain>
    </source>
</reference>
<evidence type="ECO:0000313" key="2">
    <source>
        <dbReference type="EMBL" id="MCD7446653.1"/>
    </source>
</evidence>
<evidence type="ECO:0000256" key="1">
    <source>
        <dbReference type="SAM" id="SignalP"/>
    </source>
</evidence>
<dbReference type="InterPro" id="IPR008949">
    <property type="entry name" value="Isoprenoid_synthase_dom_sf"/>
</dbReference>
<dbReference type="Gene3D" id="1.10.600.10">
    <property type="entry name" value="Farnesyl Diphosphate Synthase"/>
    <property type="match status" value="1"/>
</dbReference>
<dbReference type="EMBL" id="JACEIK010000018">
    <property type="protein sequence ID" value="MCD7446653.1"/>
    <property type="molecule type" value="Genomic_DNA"/>
</dbReference>
<comment type="caution">
    <text evidence="2">The sequence shown here is derived from an EMBL/GenBank/DDBJ whole genome shotgun (WGS) entry which is preliminary data.</text>
</comment>
<keyword evidence="3" id="KW-1185">Reference proteome</keyword>
<sequence length="132" mass="14767">MTACFICILVPKLASAAEYFFKMGVEEKRFRPTVLLLMATTLNVPIPRSAPQVDADSLSRDLRTRQQCIAAINEMIHGLPPNTSSHGYNHDPWFLTTGRTTTHIISPGQLKPTHGSNLQPVSFSYDLYLESY</sequence>
<feature type="chain" id="PRO_5046151754" evidence="1">
    <location>
        <begin position="17"/>
        <end position="132"/>
    </location>
</feature>
<keyword evidence="1" id="KW-0732">Signal</keyword>
<proteinExistence type="predicted"/>
<accession>A0ABS8RJ57</accession>
<organism evidence="2 3">
    <name type="scientific">Datura stramonium</name>
    <name type="common">Jimsonweed</name>
    <name type="synonym">Common thornapple</name>
    <dbReference type="NCBI Taxonomy" id="4076"/>
    <lineage>
        <taxon>Eukaryota</taxon>
        <taxon>Viridiplantae</taxon>
        <taxon>Streptophyta</taxon>
        <taxon>Embryophyta</taxon>
        <taxon>Tracheophyta</taxon>
        <taxon>Spermatophyta</taxon>
        <taxon>Magnoliopsida</taxon>
        <taxon>eudicotyledons</taxon>
        <taxon>Gunneridae</taxon>
        <taxon>Pentapetalae</taxon>
        <taxon>asterids</taxon>
        <taxon>lamiids</taxon>
        <taxon>Solanales</taxon>
        <taxon>Solanaceae</taxon>
        <taxon>Solanoideae</taxon>
        <taxon>Datureae</taxon>
        <taxon>Datura</taxon>
    </lineage>
</organism>